<name>A0A1B1AL90_9PROT</name>
<organism evidence="10 11">
    <name type="scientific">Candidatus Viadribacter manganicus</name>
    <dbReference type="NCBI Taxonomy" id="1759059"/>
    <lineage>
        <taxon>Bacteria</taxon>
        <taxon>Pseudomonadati</taxon>
        <taxon>Pseudomonadota</taxon>
        <taxon>Alphaproteobacteria</taxon>
        <taxon>Hyphomonadales</taxon>
        <taxon>Hyphomonadaceae</taxon>
        <taxon>Candidatus Viadribacter</taxon>
    </lineage>
</organism>
<proteinExistence type="predicted"/>
<dbReference type="InterPro" id="IPR024989">
    <property type="entry name" value="MFS_assoc_dom"/>
</dbReference>
<reference evidence="10 11" key="1">
    <citation type="submission" date="2015-11" db="EMBL/GenBank/DDBJ databases">
        <title>Whole-Genome Sequence of Candidatus Oderbacter manganicum from the National Park Lower Oder Valley, Germany.</title>
        <authorList>
            <person name="Braun B."/>
            <person name="Liere K."/>
            <person name="Szewzyk U."/>
        </authorList>
    </citation>
    <scope>NUCLEOTIDE SEQUENCE [LARGE SCALE GENOMIC DNA]</scope>
    <source>
        <strain evidence="10 11">OTSz_A_272</strain>
    </source>
</reference>
<feature type="transmembrane region" description="Helical" evidence="8">
    <location>
        <begin position="20"/>
        <end position="39"/>
    </location>
</feature>
<evidence type="ECO:0000313" key="11">
    <source>
        <dbReference type="Proteomes" id="UP000092498"/>
    </source>
</evidence>
<feature type="transmembrane region" description="Helical" evidence="8">
    <location>
        <begin position="250"/>
        <end position="268"/>
    </location>
</feature>
<dbReference type="AlphaFoldDB" id="A0A1B1AL90"/>
<dbReference type="NCBIfam" id="NF037955">
    <property type="entry name" value="mfs"/>
    <property type="match status" value="1"/>
</dbReference>
<evidence type="ECO:0000256" key="5">
    <source>
        <dbReference type="ARBA" id="ARBA00022692"/>
    </source>
</evidence>
<feature type="domain" description="Major facilitator superfamily associated" evidence="9">
    <location>
        <begin position="25"/>
        <end position="370"/>
    </location>
</feature>
<feature type="transmembrane region" description="Helical" evidence="8">
    <location>
        <begin position="83"/>
        <end position="101"/>
    </location>
</feature>
<evidence type="ECO:0000256" key="4">
    <source>
        <dbReference type="ARBA" id="ARBA00022519"/>
    </source>
</evidence>
<keyword evidence="5 8" id="KW-0812">Transmembrane</keyword>
<keyword evidence="7 8" id="KW-0472">Membrane</keyword>
<evidence type="ECO:0000256" key="3">
    <source>
        <dbReference type="ARBA" id="ARBA00022475"/>
    </source>
</evidence>
<dbReference type="GO" id="GO:0005886">
    <property type="term" value="C:plasma membrane"/>
    <property type="evidence" value="ECO:0007669"/>
    <property type="project" value="UniProtKB-SubCell"/>
</dbReference>
<evidence type="ECO:0000256" key="8">
    <source>
        <dbReference type="SAM" id="Phobius"/>
    </source>
</evidence>
<feature type="transmembrane region" description="Helical" evidence="8">
    <location>
        <begin position="368"/>
        <end position="388"/>
    </location>
</feature>
<dbReference type="PIRSF" id="PIRSF004925">
    <property type="entry name" value="HcaT"/>
    <property type="match status" value="1"/>
</dbReference>
<evidence type="ECO:0000256" key="2">
    <source>
        <dbReference type="ARBA" id="ARBA00022448"/>
    </source>
</evidence>
<dbReference type="InterPro" id="IPR036259">
    <property type="entry name" value="MFS_trans_sf"/>
</dbReference>
<dbReference type="InterPro" id="IPR026032">
    <property type="entry name" value="HcaT-like"/>
</dbReference>
<keyword evidence="6 8" id="KW-1133">Transmembrane helix</keyword>
<dbReference type="KEGG" id="cbot:ATE48_15885"/>
<dbReference type="FunCoup" id="A0A1B1AL90">
    <property type="interactions" value="8"/>
</dbReference>
<evidence type="ECO:0000313" key="10">
    <source>
        <dbReference type="EMBL" id="ANP47291.1"/>
    </source>
</evidence>
<feature type="transmembrane region" description="Helical" evidence="8">
    <location>
        <begin position="280"/>
        <end position="298"/>
    </location>
</feature>
<dbReference type="GO" id="GO:0015528">
    <property type="term" value="F:lactose:proton symporter activity"/>
    <property type="evidence" value="ECO:0007669"/>
    <property type="project" value="TreeGrafter"/>
</dbReference>
<keyword evidence="2" id="KW-0813">Transport</keyword>
<dbReference type="GO" id="GO:0030395">
    <property type="term" value="F:lactose binding"/>
    <property type="evidence" value="ECO:0007669"/>
    <property type="project" value="TreeGrafter"/>
</dbReference>
<keyword evidence="3" id="KW-1003">Cell membrane</keyword>
<dbReference type="PANTHER" id="PTHR23522:SF10">
    <property type="entry name" value="3-PHENYLPROPIONIC ACID TRANSPORTER-RELATED"/>
    <property type="match status" value="1"/>
</dbReference>
<dbReference type="EMBL" id="CP013244">
    <property type="protein sequence ID" value="ANP47291.1"/>
    <property type="molecule type" value="Genomic_DNA"/>
</dbReference>
<dbReference type="RefSeq" id="WP_083197406.1">
    <property type="nucleotide sequence ID" value="NZ_CP013244.1"/>
</dbReference>
<feature type="transmembrane region" description="Helical" evidence="8">
    <location>
        <begin position="304"/>
        <end position="326"/>
    </location>
</feature>
<keyword evidence="11" id="KW-1185">Reference proteome</keyword>
<dbReference type="Pfam" id="PF12832">
    <property type="entry name" value="MFS_1_like"/>
    <property type="match status" value="1"/>
</dbReference>
<comment type="subcellular location">
    <subcellularLocation>
        <location evidence="1">Cell inner membrane</location>
        <topology evidence="1">Multi-pass membrane protein</topology>
    </subcellularLocation>
</comment>
<dbReference type="OrthoDB" id="9150135at2"/>
<accession>A0A1B1AL90</accession>
<keyword evidence="4" id="KW-0997">Cell inner membrane</keyword>
<evidence type="ECO:0000256" key="1">
    <source>
        <dbReference type="ARBA" id="ARBA00004429"/>
    </source>
</evidence>
<evidence type="ECO:0000259" key="9">
    <source>
        <dbReference type="Pfam" id="PF12832"/>
    </source>
</evidence>
<feature type="transmembrane region" description="Helical" evidence="8">
    <location>
        <begin position="167"/>
        <end position="189"/>
    </location>
</feature>
<dbReference type="PANTHER" id="PTHR23522">
    <property type="entry name" value="BLL5896 PROTEIN"/>
    <property type="match status" value="1"/>
</dbReference>
<dbReference type="Proteomes" id="UP000092498">
    <property type="component" value="Chromosome"/>
</dbReference>
<feature type="transmembrane region" description="Helical" evidence="8">
    <location>
        <begin position="338"/>
        <end position="362"/>
    </location>
</feature>
<dbReference type="InParanoid" id="A0A1B1AL90"/>
<gene>
    <name evidence="10" type="ORF">ATE48_15885</name>
</gene>
<evidence type="ECO:0000256" key="6">
    <source>
        <dbReference type="ARBA" id="ARBA00022989"/>
    </source>
</evidence>
<feature type="transmembrane region" description="Helical" evidence="8">
    <location>
        <begin position="215"/>
        <end position="235"/>
    </location>
</feature>
<sequence length="400" mass="41966">MSAESPPQSILASPAARVTMVMSALFGTTGVILVFLPRWLEVERGLSGAEIGIILSLAQFARALTGPLIAYRADRAADRAAPLKLIALAATIAYAAFFFLADGFWQLLAFGFVALSVTQALTPLIEAATLRATAQGKMSYGVARGIGSVAFIGANVLGGVVTAHFGVAAVVVWVLCGLSLTTFASWFGLHRDPRPERPITSRGGGVGALLGNRRFLIVIVACGLIQAAHGFYYSFSVLVWRAQGISSEMIGLLWAFGVALEVAFLWSLPFIERRTTPETLILIGAGAAVARWFAMGFAPLGGVLWPLQAMHALSFAAAHVGAMRLLHREASEDSAVMAQTLYAVMSGGLLMGASTLISGCLYDVGGAIGYWAMAAMAGVGGLLALLLLQPKMRVPGATHQ</sequence>
<dbReference type="SUPFAM" id="SSF103473">
    <property type="entry name" value="MFS general substrate transporter"/>
    <property type="match status" value="1"/>
</dbReference>
<protein>
    <recommendedName>
        <fullName evidence="9">Major facilitator superfamily associated domain-containing protein</fullName>
    </recommendedName>
</protein>
<evidence type="ECO:0000256" key="7">
    <source>
        <dbReference type="ARBA" id="ARBA00023136"/>
    </source>
</evidence>
<dbReference type="STRING" id="1759059.ATE48_15885"/>
<dbReference type="Gene3D" id="1.20.1250.20">
    <property type="entry name" value="MFS general substrate transporter like domains"/>
    <property type="match status" value="2"/>
</dbReference>
<feature type="transmembrane region" description="Helical" evidence="8">
    <location>
        <begin position="142"/>
        <end position="161"/>
    </location>
</feature>
<feature type="transmembrane region" description="Helical" evidence="8">
    <location>
        <begin position="107"/>
        <end position="130"/>
    </location>
</feature>